<evidence type="ECO:0000313" key="3">
    <source>
        <dbReference type="Proteomes" id="UP001610432"/>
    </source>
</evidence>
<sequence length="77" mass="8708">MILTLITAKLCALVNCPSAVGQHSPSSLQDDLSTLCFRSIHLGNRQRMLLKYRQPCSMQKKKNRSPCFTKCNPDLRT</sequence>
<gene>
    <name evidence="2" type="ORF">BJX67DRAFT_366734</name>
</gene>
<accession>A0ABR4LD23</accession>
<comment type="caution">
    <text evidence="2">The sequence shown here is derived from an EMBL/GenBank/DDBJ whole genome shotgun (WGS) entry which is preliminary data.</text>
</comment>
<dbReference type="EMBL" id="JBFXLQ010000070">
    <property type="protein sequence ID" value="KAL2862277.1"/>
    <property type="molecule type" value="Genomic_DNA"/>
</dbReference>
<evidence type="ECO:0000313" key="2">
    <source>
        <dbReference type="EMBL" id="KAL2862277.1"/>
    </source>
</evidence>
<reference evidence="2 3" key="1">
    <citation type="submission" date="2024-07" db="EMBL/GenBank/DDBJ databases">
        <title>Section-level genome sequencing and comparative genomics of Aspergillus sections Usti and Cavernicolus.</title>
        <authorList>
            <consortium name="Lawrence Berkeley National Laboratory"/>
            <person name="Nybo J.L."/>
            <person name="Vesth T.C."/>
            <person name="Theobald S."/>
            <person name="Frisvad J.C."/>
            <person name="Larsen T.O."/>
            <person name="Kjaerboelling I."/>
            <person name="Rothschild-Mancinelli K."/>
            <person name="Lyhne E.K."/>
            <person name="Kogle M.E."/>
            <person name="Barry K."/>
            <person name="Clum A."/>
            <person name="Na H."/>
            <person name="Ledsgaard L."/>
            <person name="Lin J."/>
            <person name="Lipzen A."/>
            <person name="Kuo A."/>
            <person name="Riley R."/>
            <person name="Mondo S."/>
            <person name="Labutti K."/>
            <person name="Haridas S."/>
            <person name="Pangalinan J."/>
            <person name="Salamov A.A."/>
            <person name="Simmons B.A."/>
            <person name="Magnuson J.K."/>
            <person name="Chen J."/>
            <person name="Drula E."/>
            <person name="Henrissat B."/>
            <person name="Wiebenga A."/>
            <person name="Lubbers R.J."/>
            <person name="Gomes A.C."/>
            <person name="Macurrencykelacurrency M.R."/>
            <person name="Stajich J."/>
            <person name="Grigoriev I.V."/>
            <person name="Mortensen U.H."/>
            <person name="De Vries R.P."/>
            <person name="Baker S.E."/>
            <person name="Andersen M.R."/>
        </authorList>
    </citation>
    <scope>NUCLEOTIDE SEQUENCE [LARGE SCALE GENOMIC DNA]</scope>
    <source>
        <strain evidence="2 3">CBS 449.75</strain>
    </source>
</reference>
<feature type="signal peptide" evidence="1">
    <location>
        <begin position="1"/>
        <end position="21"/>
    </location>
</feature>
<keyword evidence="3" id="KW-1185">Reference proteome</keyword>
<dbReference type="Proteomes" id="UP001610432">
    <property type="component" value="Unassembled WGS sequence"/>
</dbReference>
<feature type="chain" id="PRO_5046388690" description="Secreted protein" evidence="1">
    <location>
        <begin position="22"/>
        <end position="77"/>
    </location>
</feature>
<dbReference type="RefSeq" id="XP_070881256.1">
    <property type="nucleotide sequence ID" value="XM_071030432.1"/>
</dbReference>
<evidence type="ECO:0008006" key="4">
    <source>
        <dbReference type="Google" id="ProtNLM"/>
    </source>
</evidence>
<dbReference type="GeneID" id="98145504"/>
<evidence type="ECO:0000256" key="1">
    <source>
        <dbReference type="SAM" id="SignalP"/>
    </source>
</evidence>
<proteinExistence type="predicted"/>
<organism evidence="2 3">
    <name type="scientific">Aspergillus lucknowensis</name>
    <dbReference type="NCBI Taxonomy" id="176173"/>
    <lineage>
        <taxon>Eukaryota</taxon>
        <taxon>Fungi</taxon>
        <taxon>Dikarya</taxon>
        <taxon>Ascomycota</taxon>
        <taxon>Pezizomycotina</taxon>
        <taxon>Eurotiomycetes</taxon>
        <taxon>Eurotiomycetidae</taxon>
        <taxon>Eurotiales</taxon>
        <taxon>Aspergillaceae</taxon>
        <taxon>Aspergillus</taxon>
        <taxon>Aspergillus subgen. Nidulantes</taxon>
    </lineage>
</organism>
<keyword evidence="1" id="KW-0732">Signal</keyword>
<name>A0ABR4LD23_9EURO</name>
<protein>
    <recommendedName>
        <fullName evidence="4">Secreted protein</fullName>
    </recommendedName>
</protein>